<proteinExistence type="predicted"/>
<dbReference type="Proteomes" id="UP001328107">
    <property type="component" value="Unassembled WGS sequence"/>
</dbReference>
<name>A0AAN5C530_9BILA</name>
<evidence type="ECO:0000313" key="1">
    <source>
        <dbReference type="EMBL" id="GMR37653.1"/>
    </source>
</evidence>
<dbReference type="InterPro" id="IPR052961">
    <property type="entry name" value="Oxido-Kinase-like_Enzymes"/>
</dbReference>
<dbReference type="SUPFAM" id="SSF56112">
    <property type="entry name" value="Protein kinase-like (PK-like)"/>
    <property type="match status" value="1"/>
</dbReference>
<evidence type="ECO:0000313" key="2">
    <source>
        <dbReference type="Proteomes" id="UP001328107"/>
    </source>
</evidence>
<dbReference type="InterPro" id="IPR011009">
    <property type="entry name" value="Kinase-like_dom_sf"/>
</dbReference>
<gene>
    <name evidence="1" type="ORF">PMAYCL1PPCAC_07848</name>
</gene>
<feature type="non-terminal residue" evidence="1">
    <location>
        <position position="142"/>
    </location>
</feature>
<dbReference type="AlphaFoldDB" id="A0AAN5C530"/>
<dbReference type="PANTHER" id="PTHR23020:SF41">
    <property type="entry name" value="AMINOGLYCOSIDE PHOSPHOTRANSFERASE DOMAIN-CONTAINING PROTEIN"/>
    <property type="match status" value="1"/>
</dbReference>
<keyword evidence="2" id="KW-1185">Reference proteome</keyword>
<accession>A0AAN5C530</accession>
<protein>
    <submittedName>
        <fullName evidence="1">Uncharacterized protein</fullName>
    </submittedName>
</protein>
<feature type="non-terminal residue" evidence="1">
    <location>
        <position position="1"/>
    </location>
</feature>
<dbReference type="EMBL" id="BTRK01000002">
    <property type="protein sequence ID" value="GMR37653.1"/>
    <property type="molecule type" value="Genomic_DNA"/>
</dbReference>
<organism evidence="1 2">
    <name type="scientific">Pristionchus mayeri</name>
    <dbReference type="NCBI Taxonomy" id="1317129"/>
    <lineage>
        <taxon>Eukaryota</taxon>
        <taxon>Metazoa</taxon>
        <taxon>Ecdysozoa</taxon>
        <taxon>Nematoda</taxon>
        <taxon>Chromadorea</taxon>
        <taxon>Rhabditida</taxon>
        <taxon>Rhabditina</taxon>
        <taxon>Diplogasteromorpha</taxon>
        <taxon>Diplogasteroidea</taxon>
        <taxon>Neodiplogasteridae</taxon>
        <taxon>Pristionchus</taxon>
    </lineage>
</organism>
<reference evidence="2" key="1">
    <citation type="submission" date="2022-10" db="EMBL/GenBank/DDBJ databases">
        <title>Genome assembly of Pristionchus species.</title>
        <authorList>
            <person name="Yoshida K."/>
            <person name="Sommer R.J."/>
        </authorList>
    </citation>
    <scope>NUCLEOTIDE SEQUENCE [LARGE SCALE GENOMIC DNA]</scope>
    <source>
        <strain evidence="2">RS5460</strain>
    </source>
</reference>
<dbReference type="PANTHER" id="PTHR23020">
    <property type="entry name" value="UNCHARACTERIZED NUCLEAR HORMONE RECEPTOR-RELATED"/>
    <property type="match status" value="1"/>
</dbReference>
<sequence>QNRIIPGFPYPHYYFGEGVGEEGRDGCLVLEDLSEKIASPDYIPGFTIPQVECLMDSLASWHAHLFDHLELTKPFLPLKFIDAEFMSLFFTESLKLESLCPEVFESRTRPLEKYFSVEYAHGAIRSFSELGIPPVIVHMDMN</sequence>
<comment type="caution">
    <text evidence="1">The sequence shown here is derived from an EMBL/GenBank/DDBJ whole genome shotgun (WGS) entry which is preliminary data.</text>
</comment>